<gene>
    <name evidence="2" type="ORF">CGOC_LOCUS5552</name>
</gene>
<evidence type="ECO:0000313" key="3">
    <source>
        <dbReference type="Proteomes" id="UP000271889"/>
    </source>
</evidence>
<protein>
    <recommendedName>
        <fullName evidence="1">Potassium channel tetramerisation-type BTB domain-containing protein</fullName>
    </recommendedName>
</protein>
<dbReference type="AlphaFoldDB" id="A0A3P6S1X4"/>
<dbReference type="Proteomes" id="UP000271889">
    <property type="component" value="Unassembled WGS sequence"/>
</dbReference>
<organism evidence="2 3">
    <name type="scientific">Cylicostephanus goldi</name>
    <name type="common">Nematode worm</name>
    <dbReference type="NCBI Taxonomy" id="71465"/>
    <lineage>
        <taxon>Eukaryota</taxon>
        <taxon>Metazoa</taxon>
        <taxon>Ecdysozoa</taxon>
        <taxon>Nematoda</taxon>
        <taxon>Chromadorea</taxon>
        <taxon>Rhabditida</taxon>
        <taxon>Rhabditina</taxon>
        <taxon>Rhabditomorpha</taxon>
        <taxon>Strongyloidea</taxon>
        <taxon>Strongylidae</taxon>
        <taxon>Cylicostephanus</taxon>
    </lineage>
</organism>
<accession>A0A3P6S1X4</accession>
<dbReference type="InterPro" id="IPR011333">
    <property type="entry name" value="SKP1/BTB/POZ_sf"/>
</dbReference>
<proteinExistence type="predicted"/>
<name>A0A3P6S1X4_CYLGO</name>
<feature type="domain" description="Potassium channel tetramerisation-type BTB" evidence="1">
    <location>
        <begin position="10"/>
        <end position="69"/>
    </location>
</feature>
<keyword evidence="3" id="KW-1185">Reference proteome</keyword>
<dbReference type="OrthoDB" id="2414723at2759"/>
<dbReference type="Pfam" id="PF02214">
    <property type="entry name" value="BTB_2"/>
    <property type="match status" value="1"/>
</dbReference>
<dbReference type="SUPFAM" id="SSF54695">
    <property type="entry name" value="POZ domain"/>
    <property type="match status" value="1"/>
</dbReference>
<dbReference type="GO" id="GO:0051260">
    <property type="term" value="P:protein homooligomerization"/>
    <property type="evidence" value="ECO:0007669"/>
    <property type="project" value="InterPro"/>
</dbReference>
<dbReference type="InterPro" id="IPR003131">
    <property type="entry name" value="T1-type_BTB"/>
</dbReference>
<dbReference type="Gene3D" id="3.30.710.10">
    <property type="entry name" value="Potassium Channel Kv1.1, Chain A"/>
    <property type="match status" value="1"/>
</dbReference>
<reference evidence="2 3" key="1">
    <citation type="submission" date="2018-11" db="EMBL/GenBank/DDBJ databases">
        <authorList>
            <consortium name="Pathogen Informatics"/>
        </authorList>
    </citation>
    <scope>NUCLEOTIDE SEQUENCE [LARGE SCALE GENOMIC DNA]</scope>
</reference>
<dbReference type="InterPro" id="IPR045068">
    <property type="entry name" value="BACURD1-3"/>
</dbReference>
<evidence type="ECO:0000313" key="2">
    <source>
        <dbReference type="EMBL" id="VDK62703.1"/>
    </source>
</evidence>
<dbReference type="PANTHER" id="PTHR11145">
    <property type="entry name" value="BTB/POZ DOMAIN-CONTAINING ADAPTER FOR CUL3-MEDIATED RHOA DEGRADATION PROTEIN FAMILY MEMBER"/>
    <property type="match status" value="1"/>
</dbReference>
<evidence type="ECO:0000259" key="1">
    <source>
        <dbReference type="Pfam" id="PF02214"/>
    </source>
</evidence>
<dbReference type="PANTHER" id="PTHR11145:SF12">
    <property type="entry name" value="BTB DOMAIN-CONTAINING PROTEIN"/>
    <property type="match status" value="1"/>
</dbReference>
<dbReference type="EMBL" id="UYRV01017007">
    <property type="protein sequence ID" value="VDK62703.1"/>
    <property type="molecule type" value="Genomic_DNA"/>
</dbReference>
<sequence length="179" mass="21451">MCDARFQWITDRDRNQRELFIDRNPVHFARILDYLQSRENFTPPWDDCARAELRREAEYFNLPELIKMCSENNLQKGDKVRWKENVVEAYWKFLLTYWFRWSDERLHAKCPDCNNTNLSDFLDLNGSKYFLRSLHIKHHMSLFRGTITSVTGAFCGVNWGQCSTFVPQSVLRKVEEVEE</sequence>